<accession>A0ABT9M145</accession>
<sequence length="111" mass="12094">MSRLYTVLSVYTTGSFRQINSVLETYWTEESSGTWELDNTHAVTISTSGSFPTTEIETSGTATIKVTTTESTTGSFSIDFLKGAGFSISSTQGSTFYLGKSISLGYRYSLY</sequence>
<evidence type="ECO:0000313" key="2">
    <source>
        <dbReference type="Proteomes" id="UP001223886"/>
    </source>
</evidence>
<dbReference type="EMBL" id="JAURUP010000002">
    <property type="protein sequence ID" value="MDP9749831.1"/>
    <property type="molecule type" value="Genomic_DNA"/>
</dbReference>
<dbReference type="Proteomes" id="UP001223886">
    <property type="component" value="Unassembled WGS sequence"/>
</dbReference>
<protein>
    <submittedName>
        <fullName evidence="1">Uncharacterized protein</fullName>
    </submittedName>
</protein>
<organism evidence="1 2">
    <name type="scientific">Thermoanaerobacter pentosaceus</name>
    <dbReference type="NCBI Taxonomy" id="694059"/>
    <lineage>
        <taxon>Bacteria</taxon>
        <taxon>Bacillati</taxon>
        <taxon>Bacillota</taxon>
        <taxon>Clostridia</taxon>
        <taxon>Thermoanaerobacterales</taxon>
        <taxon>Thermoanaerobacteraceae</taxon>
        <taxon>Thermoanaerobacter</taxon>
    </lineage>
</organism>
<gene>
    <name evidence="1" type="ORF">J2S24_000295</name>
</gene>
<comment type="caution">
    <text evidence="1">The sequence shown here is derived from an EMBL/GenBank/DDBJ whole genome shotgun (WGS) entry which is preliminary data.</text>
</comment>
<keyword evidence="2" id="KW-1185">Reference proteome</keyword>
<reference evidence="1 2" key="1">
    <citation type="submission" date="2023-07" db="EMBL/GenBank/DDBJ databases">
        <title>Genomic Encyclopedia of Type Strains, Phase IV (KMG-IV): sequencing the most valuable type-strain genomes for metagenomic binning, comparative biology and taxonomic classification.</title>
        <authorList>
            <person name="Goeker M."/>
        </authorList>
    </citation>
    <scope>NUCLEOTIDE SEQUENCE [LARGE SCALE GENOMIC DNA]</scope>
    <source>
        <strain evidence="1 2">DSM 25963</strain>
    </source>
</reference>
<proteinExistence type="predicted"/>
<name>A0ABT9M145_9THEO</name>
<evidence type="ECO:0000313" key="1">
    <source>
        <dbReference type="EMBL" id="MDP9749831.1"/>
    </source>
</evidence>
<dbReference type="RefSeq" id="WP_156775632.1">
    <property type="nucleotide sequence ID" value="NZ_JAURUP010000002.1"/>
</dbReference>